<dbReference type="Proteomes" id="UP000735302">
    <property type="component" value="Unassembled WGS sequence"/>
</dbReference>
<name>A0AAV3YXS0_9GAST</name>
<accession>A0AAV3YXS0</accession>
<sequence>MFLPCANEKCVYLVFVVREMRVYREAPVVEDENYVTEDLGVPGLSSGTLQAGREIEQNLSKDGVLV</sequence>
<gene>
    <name evidence="1" type="ORF">PoB_001382300</name>
</gene>
<evidence type="ECO:0000313" key="1">
    <source>
        <dbReference type="EMBL" id="GFN87317.1"/>
    </source>
</evidence>
<evidence type="ECO:0000313" key="2">
    <source>
        <dbReference type="Proteomes" id="UP000735302"/>
    </source>
</evidence>
<dbReference type="EMBL" id="BLXT01001699">
    <property type="protein sequence ID" value="GFN87317.1"/>
    <property type="molecule type" value="Genomic_DNA"/>
</dbReference>
<keyword evidence="2" id="KW-1185">Reference proteome</keyword>
<organism evidence="1 2">
    <name type="scientific">Plakobranchus ocellatus</name>
    <dbReference type="NCBI Taxonomy" id="259542"/>
    <lineage>
        <taxon>Eukaryota</taxon>
        <taxon>Metazoa</taxon>
        <taxon>Spiralia</taxon>
        <taxon>Lophotrochozoa</taxon>
        <taxon>Mollusca</taxon>
        <taxon>Gastropoda</taxon>
        <taxon>Heterobranchia</taxon>
        <taxon>Euthyneura</taxon>
        <taxon>Panpulmonata</taxon>
        <taxon>Sacoglossa</taxon>
        <taxon>Placobranchoidea</taxon>
        <taxon>Plakobranchidae</taxon>
        <taxon>Plakobranchus</taxon>
    </lineage>
</organism>
<comment type="caution">
    <text evidence="1">The sequence shown here is derived from an EMBL/GenBank/DDBJ whole genome shotgun (WGS) entry which is preliminary data.</text>
</comment>
<dbReference type="AlphaFoldDB" id="A0AAV3YXS0"/>
<reference evidence="1 2" key="1">
    <citation type="journal article" date="2021" name="Elife">
        <title>Chloroplast acquisition without the gene transfer in kleptoplastic sea slugs, Plakobranchus ocellatus.</title>
        <authorList>
            <person name="Maeda T."/>
            <person name="Takahashi S."/>
            <person name="Yoshida T."/>
            <person name="Shimamura S."/>
            <person name="Takaki Y."/>
            <person name="Nagai Y."/>
            <person name="Toyoda A."/>
            <person name="Suzuki Y."/>
            <person name="Arimoto A."/>
            <person name="Ishii H."/>
            <person name="Satoh N."/>
            <person name="Nishiyama T."/>
            <person name="Hasebe M."/>
            <person name="Maruyama T."/>
            <person name="Minagawa J."/>
            <person name="Obokata J."/>
            <person name="Shigenobu S."/>
        </authorList>
    </citation>
    <scope>NUCLEOTIDE SEQUENCE [LARGE SCALE GENOMIC DNA]</scope>
</reference>
<protein>
    <submittedName>
        <fullName evidence="1">Uncharacterized protein</fullName>
    </submittedName>
</protein>
<proteinExistence type="predicted"/>